<dbReference type="GO" id="GO:0003700">
    <property type="term" value="F:DNA-binding transcription factor activity"/>
    <property type="evidence" value="ECO:0007669"/>
    <property type="project" value="InterPro"/>
</dbReference>
<keyword evidence="3" id="KW-0804">Transcription</keyword>
<dbReference type="EMBL" id="DAAWBK010000002">
    <property type="protein sequence ID" value="HAF7182779.1"/>
    <property type="molecule type" value="Genomic_DNA"/>
</dbReference>
<organism evidence="7">
    <name type="scientific">Salmonella enterica subsp. enterica serovar Napoli</name>
    <dbReference type="NCBI Taxonomy" id="1151001"/>
    <lineage>
        <taxon>Bacteria</taxon>
        <taxon>Pseudomonadati</taxon>
        <taxon>Pseudomonadota</taxon>
        <taxon>Gammaproteobacteria</taxon>
        <taxon>Enterobacterales</taxon>
        <taxon>Enterobacteriaceae</taxon>
        <taxon>Salmonella</taxon>
    </lineage>
</organism>
<dbReference type="Gene3D" id="3.40.50.10490">
    <property type="entry name" value="Glucose-6-phosphate isomerase like protein, domain 1"/>
    <property type="match status" value="1"/>
</dbReference>
<dbReference type="CDD" id="cd05013">
    <property type="entry name" value="SIS_RpiR"/>
    <property type="match status" value="1"/>
</dbReference>
<dbReference type="PANTHER" id="PTHR30514:SF1">
    <property type="entry name" value="HTH-TYPE TRANSCRIPTIONAL REGULATOR HEXR-RELATED"/>
    <property type="match status" value="1"/>
</dbReference>
<evidence type="ECO:0000256" key="1">
    <source>
        <dbReference type="ARBA" id="ARBA00023015"/>
    </source>
</evidence>
<dbReference type="GO" id="GO:1901135">
    <property type="term" value="P:carbohydrate derivative metabolic process"/>
    <property type="evidence" value="ECO:0007669"/>
    <property type="project" value="InterPro"/>
</dbReference>
<proteinExistence type="predicted"/>
<dbReference type="PANTHER" id="PTHR30514">
    <property type="entry name" value="GLUCOKINASE"/>
    <property type="match status" value="1"/>
</dbReference>
<sequence length="282" mass="31463">MNDNISVKSLIQSNYPTLHSAEKKVADYILNHSDAIVNYSVSELSDKSKASEATIVRTCKKIGYQGYYHLKIALAKEVINPDEGYPSETDFSDIASLATFLLKKQAEDLIQSAQFFDEKILKRVLAMISECDTLYFFGAGNSNPLAVYGAYKFGQFGIKTIVHVSPEMQLNAAYAMGKRDVAFGISNSGSTNLMLDIFNVVKQRGAKSVCVTNYIKSPLSKISTCQLTTAVSDKIFFEAFDSTRVPAMGMIDMLVLLFMHQDKTRYELYRSREEFLGSKFKG</sequence>
<dbReference type="EMBL" id="DAAMKA010000001">
    <property type="protein sequence ID" value="HAC6986820.1"/>
    <property type="molecule type" value="Genomic_DNA"/>
</dbReference>
<dbReference type="Pfam" id="PF01418">
    <property type="entry name" value="HTH_6"/>
    <property type="match status" value="1"/>
</dbReference>
<dbReference type="Gene3D" id="1.10.10.10">
    <property type="entry name" value="Winged helix-like DNA-binding domain superfamily/Winged helix DNA-binding domain"/>
    <property type="match status" value="1"/>
</dbReference>
<dbReference type="InterPro" id="IPR001347">
    <property type="entry name" value="SIS_dom"/>
</dbReference>
<name>A0A5I0KGC9_SALET</name>
<feature type="domain" description="HTH rpiR-type" evidence="4">
    <location>
        <begin position="5"/>
        <end position="81"/>
    </location>
</feature>
<dbReference type="GO" id="GO:0003677">
    <property type="term" value="F:DNA binding"/>
    <property type="evidence" value="ECO:0007669"/>
    <property type="project" value="UniProtKB-KW"/>
</dbReference>
<dbReference type="InterPro" id="IPR046348">
    <property type="entry name" value="SIS_dom_sf"/>
</dbReference>
<evidence type="ECO:0000256" key="2">
    <source>
        <dbReference type="ARBA" id="ARBA00023125"/>
    </source>
</evidence>
<gene>
    <name evidence="6" type="ORF">G0E06_00875</name>
    <name evidence="7" type="ORF">G9X08_000153</name>
</gene>
<keyword evidence="2" id="KW-0238">DNA-binding</keyword>
<accession>A0A5I0KGC9</accession>
<dbReference type="InterPro" id="IPR035472">
    <property type="entry name" value="RpiR-like_SIS"/>
</dbReference>
<dbReference type="InterPro" id="IPR047640">
    <property type="entry name" value="RpiR-like"/>
</dbReference>
<evidence type="ECO:0000313" key="6">
    <source>
        <dbReference type="EMBL" id="HAC6986820.1"/>
    </source>
</evidence>
<dbReference type="SUPFAM" id="SSF53697">
    <property type="entry name" value="SIS domain"/>
    <property type="match status" value="1"/>
</dbReference>
<dbReference type="InterPro" id="IPR000281">
    <property type="entry name" value="HTH_RpiR"/>
</dbReference>
<evidence type="ECO:0000259" key="4">
    <source>
        <dbReference type="PROSITE" id="PS51071"/>
    </source>
</evidence>
<dbReference type="InterPro" id="IPR009057">
    <property type="entry name" value="Homeodomain-like_sf"/>
</dbReference>
<evidence type="ECO:0000256" key="3">
    <source>
        <dbReference type="ARBA" id="ARBA00023163"/>
    </source>
</evidence>
<dbReference type="PROSITE" id="PS51071">
    <property type="entry name" value="HTH_RPIR"/>
    <property type="match status" value="1"/>
</dbReference>
<dbReference type="InterPro" id="IPR036388">
    <property type="entry name" value="WH-like_DNA-bd_sf"/>
</dbReference>
<evidence type="ECO:0000313" key="7">
    <source>
        <dbReference type="EMBL" id="HAF7182779.1"/>
    </source>
</evidence>
<keyword evidence="1" id="KW-0805">Transcription regulation</keyword>
<evidence type="ECO:0000259" key="5">
    <source>
        <dbReference type="PROSITE" id="PS51464"/>
    </source>
</evidence>
<dbReference type="PROSITE" id="PS51464">
    <property type="entry name" value="SIS"/>
    <property type="match status" value="1"/>
</dbReference>
<feature type="domain" description="SIS" evidence="5">
    <location>
        <begin position="124"/>
        <end position="264"/>
    </location>
</feature>
<reference evidence="7" key="2">
    <citation type="submission" date="2018-07" db="EMBL/GenBank/DDBJ databases">
        <authorList>
            <consortium name="NCBI Pathogen Detection Project"/>
        </authorList>
    </citation>
    <scope>NUCLEOTIDE SEQUENCE</scope>
    <source>
        <strain evidence="7">Salmonella enterica</strain>
    </source>
</reference>
<dbReference type="SUPFAM" id="SSF46689">
    <property type="entry name" value="Homeodomain-like"/>
    <property type="match status" value="1"/>
</dbReference>
<reference evidence="7" key="1">
    <citation type="journal article" date="2018" name="Genome Biol.">
        <title>SKESA: strategic k-mer extension for scrupulous assemblies.</title>
        <authorList>
            <person name="Souvorov A."/>
            <person name="Agarwala R."/>
            <person name="Lipman D.J."/>
        </authorList>
    </citation>
    <scope>NUCLEOTIDE SEQUENCE</scope>
    <source>
        <strain evidence="7">Salmonella enterica</strain>
    </source>
</reference>
<dbReference type="GO" id="GO:0097367">
    <property type="term" value="F:carbohydrate derivative binding"/>
    <property type="evidence" value="ECO:0007669"/>
    <property type="project" value="InterPro"/>
</dbReference>
<protein>
    <submittedName>
        <fullName evidence="7">MurR/RpiR family transcriptional regulator</fullName>
    </submittedName>
</protein>
<dbReference type="AlphaFoldDB" id="A0A5I0KGC9"/>
<comment type="caution">
    <text evidence="7">The sequence shown here is derived from an EMBL/GenBank/DDBJ whole genome shotgun (WGS) entry which is preliminary data.</text>
</comment>
<dbReference type="Pfam" id="PF01380">
    <property type="entry name" value="SIS"/>
    <property type="match status" value="1"/>
</dbReference>